<dbReference type="RefSeq" id="WP_210760084.1">
    <property type="nucleotide sequence ID" value="NZ_CP060139.1"/>
</dbReference>
<dbReference type="AlphaFoldDB" id="A0A7H0VIK9"/>
<reference evidence="1 2" key="1">
    <citation type="submission" date="2020-08" db="EMBL/GenBank/DDBJ databases">
        <title>Croceimicrobium hydrocarbonivorans gen. nov., sp. nov., a novel marine bacterium isolated from a bacterial consortium that degrades polyethylene terephthalate.</title>
        <authorList>
            <person name="Liu R."/>
        </authorList>
    </citation>
    <scope>NUCLEOTIDE SEQUENCE [LARGE SCALE GENOMIC DNA]</scope>
    <source>
        <strain evidence="1 2">A20-9</strain>
    </source>
</reference>
<accession>A0A7H0VIK9</accession>
<dbReference type="EMBL" id="CP060139">
    <property type="protein sequence ID" value="QNR25557.1"/>
    <property type="molecule type" value="Genomic_DNA"/>
</dbReference>
<dbReference type="Pfam" id="PF05751">
    <property type="entry name" value="FixH"/>
    <property type="match status" value="1"/>
</dbReference>
<dbReference type="Proteomes" id="UP000516305">
    <property type="component" value="Chromosome"/>
</dbReference>
<dbReference type="InterPro" id="IPR008620">
    <property type="entry name" value="FixH"/>
</dbReference>
<keyword evidence="2" id="KW-1185">Reference proteome</keyword>
<protein>
    <submittedName>
        <fullName evidence="1">FixH family protein</fullName>
    </submittedName>
</protein>
<evidence type="ECO:0000313" key="2">
    <source>
        <dbReference type="Proteomes" id="UP000516305"/>
    </source>
</evidence>
<sequence length="146" mass="16711">MKFNWGTGLVIVLALFILGMGTAVYKATQARHDLVTTEYYQEELAYQGTIDGKRNARELSGHCQLKVEDQKLILHFPEDLKDQSANLQVLMYFPTDAKKDFELKEENWKVGSYEVPGSKLGAGKWIAKIRLESGDKMYYFEPEIVL</sequence>
<organism evidence="1 2">
    <name type="scientific">Croceimicrobium hydrocarbonivorans</name>
    <dbReference type="NCBI Taxonomy" id="2761580"/>
    <lineage>
        <taxon>Bacteria</taxon>
        <taxon>Pseudomonadati</taxon>
        <taxon>Bacteroidota</taxon>
        <taxon>Flavobacteriia</taxon>
        <taxon>Flavobacteriales</taxon>
        <taxon>Owenweeksiaceae</taxon>
        <taxon>Croceimicrobium</taxon>
    </lineage>
</organism>
<gene>
    <name evidence="1" type="ORF">H4K34_06870</name>
</gene>
<name>A0A7H0VIK9_9FLAO</name>
<evidence type="ECO:0000313" key="1">
    <source>
        <dbReference type="EMBL" id="QNR25557.1"/>
    </source>
</evidence>
<dbReference type="KEGG" id="chyd:H4K34_06870"/>
<proteinExistence type="predicted"/>